<keyword evidence="2 4" id="KW-0863">Zinc-finger</keyword>
<evidence type="ECO:0000256" key="1">
    <source>
        <dbReference type="ARBA" id="ARBA00022723"/>
    </source>
</evidence>
<keyword evidence="3 4" id="KW-0862">Zinc</keyword>
<feature type="compositionally biased region" description="Polar residues" evidence="5">
    <location>
        <begin position="316"/>
        <end position="328"/>
    </location>
</feature>
<evidence type="ECO:0008006" key="9">
    <source>
        <dbReference type="Google" id="ProtNLM"/>
    </source>
</evidence>
<dbReference type="SUPFAM" id="SSF160443">
    <property type="entry name" value="SMR domain-like"/>
    <property type="match status" value="1"/>
</dbReference>
<dbReference type="eggNOG" id="KOG2401">
    <property type="taxonomic scope" value="Eukaryota"/>
</dbReference>
<evidence type="ECO:0000256" key="3">
    <source>
        <dbReference type="ARBA" id="ARBA00022833"/>
    </source>
</evidence>
<gene>
    <name evidence="8" type="ORF">H310_12981</name>
</gene>
<dbReference type="InterPro" id="IPR036855">
    <property type="entry name" value="Znf_CCCH_sf"/>
</dbReference>
<evidence type="ECO:0000259" key="6">
    <source>
        <dbReference type="PROSITE" id="PS50103"/>
    </source>
</evidence>
<dbReference type="EMBL" id="KI913997">
    <property type="protein sequence ID" value="ETV92750.1"/>
    <property type="molecule type" value="Genomic_DNA"/>
</dbReference>
<dbReference type="PANTHER" id="PTHR46651:SF1">
    <property type="entry name" value="SMALL MUTS RELATED FAMILY PROTEIN"/>
    <property type="match status" value="1"/>
</dbReference>
<dbReference type="SUPFAM" id="SSF90229">
    <property type="entry name" value="CCCH zinc finger"/>
    <property type="match status" value="1"/>
</dbReference>
<dbReference type="GeneID" id="20090031"/>
<reference evidence="8" key="1">
    <citation type="submission" date="2013-12" db="EMBL/GenBank/DDBJ databases">
        <title>The Genome Sequence of Aphanomyces invadans NJM9701.</title>
        <authorList>
            <consortium name="The Broad Institute Genomics Platform"/>
            <person name="Russ C."/>
            <person name="Tyler B."/>
            <person name="van West P."/>
            <person name="Dieguez-Uribeondo J."/>
            <person name="Young S.K."/>
            <person name="Zeng Q."/>
            <person name="Gargeya S."/>
            <person name="Fitzgerald M."/>
            <person name="Abouelleil A."/>
            <person name="Alvarado L."/>
            <person name="Chapman S.B."/>
            <person name="Gainer-Dewar J."/>
            <person name="Goldberg J."/>
            <person name="Griggs A."/>
            <person name="Gujja S."/>
            <person name="Hansen M."/>
            <person name="Howarth C."/>
            <person name="Imamovic A."/>
            <person name="Ireland A."/>
            <person name="Larimer J."/>
            <person name="McCowan C."/>
            <person name="Murphy C."/>
            <person name="Pearson M."/>
            <person name="Poon T.W."/>
            <person name="Priest M."/>
            <person name="Roberts A."/>
            <person name="Saif S."/>
            <person name="Shea T."/>
            <person name="Sykes S."/>
            <person name="Wortman J."/>
            <person name="Nusbaum C."/>
            <person name="Birren B."/>
        </authorList>
    </citation>
    <scope>NUCLEOTIDE SEQUENCE [LARGE SCALE GENOMIC DNA]</scope>
    <source>
        <strain evidence="8">NJM9701</strain>
    </source>
</reference>
<dbReference type="PROSITE" id="PS50103">
    <property type="entry name" value="ZF_C3H1"/>
    <property type="match status" value="2"/>
</dbReference>
<evidence type="ECO:0000313" key="8">
    <source>
        <dbReference type="EMBL" id="ETV92750.1"/>
    </source>
</evidence>
<dbReference type="Gene3D" id="4.10.1000.10">
    <property type="entry name" value="Zinc finger, CCCH-type"/>
    <property type="match status" value="1"/>
</dbReference>
<name>A0A024TF08_9STRA</name>
<dbReference type="Pfam" id="PF14608">
    <property type="entry name" value="zf-CCCH_2"/>
    <property type="match status" value="2"/>
</dbReference>
<dbReference type="InterPro" id="IPR013899">
    <property type="entry name" value="DUF1771"/>
</dbReference>
<feature type="domain" description="Smr" evidence="7">
    <location>
        <begin position="427"/>
        <end position="498"/>
    </location>
</feature>
<dbReference type="RefSeq" id="XP_008878520.1">
    <property type="nucleotide sequence ID" value="XM_008880298.1"/>
</dbReference>
<dbReference type="Gene3D" id="3.30.1370.110">
    <property type="match status" value="1"/>
</dbReference>
<dbReference type="InterPro" id="IPR053242">
    <property type="entry name" value="PAM2-like_domain"/>
</dbReference>
<evidence type="ECO:0000256" key="2">
    <source>
        <dbReference type="ARBA" id="ARBA00022771"/>
    </source>
</evidence>
<dbReference type="InterPro" id="IPR036063">
    <property type="entry name" value="Smr_dom_sf"/>
</dbReference>
<dbReference type="PANTHER" id="PTHR46651">
    <property type="entry name" value="POLYADENYLATE-BINDING PROTEIN-INTERACTING PROTEIN 7"/>
    <property type="match status" value="1"/>
</dbReference>
<feature type="domain" description="C3H1-type" evidence="6">
    <location>
        <begin position="198"/>
        <end position="221"/>
    </location>
</feature>
<feature type="zinc finger region" description="C3H1-type" evidence="4">
    <location>
        <begin position="222"/>
        <end position="249"/>
    </location>
</feature>
<dbReference type="PROSITE" id="PS50828">
    <property type="entry name" value="SMR"/>
    <property type="match status" value="1"/>
</dbReference>
<dbReference type="Pfam" id="PF08590">
    <property type="entry name" value="DUF1771"/>
    <property type="match status" value="1"/>
</dbReference>
<evidence type="ECO:0000259" key="7">
    <source>
        <dbReference type="PROSITE" id="PS50828"/>
    </source>
</evidence>
<dbReference type="InterPro" id="IPR000571">
    <property type="entry name" value="Znf_CCCH"/>
</dbReference>
<feature type="region of interest" description="Disordered" evidence="5">
    <location>
        <begin position="316"/>
        <end position="335"/>
    </location>
</feature>
<feature type="domain" description="C3H1-type" evidence="6">
    <location>
        <begin position="222"/>
        <end position="249"/>
    </location>
</feature>
<dbReference type="GO" id="GO:0008270">
    <property type="term" value="F:zinc ion binding"/>
    <property type="evidence" value="ECO:0007669"/>
    <property type="project" value="UniProtKB-KW"/>
</dbReference>
<accession>A0A024TF08</accession>
<evidence type="ECO:0000256" key="4">
    <source>
        <dbReference type="PROSITE-ProRule" id="PRU00723"/>
    </source>
</evidence>
<dbReference type="InterPro" id="IPR002625">
    <property type="entry name" value="Smr_dom"/>
</dbReference>
<keyword evidence="1 4" id="KW-0479">Metal-binding</keyword>
<proteinExistence type="predicted"/>
<dbReference type="AlphaFoldDB" id="A0A024TF08"/>
<sequence>MPTAVEVWTAAQLTHLGVDSVFAPYVLGMLCMEDGPTLTEDDEVEDAKRQEVLDLLMGWLDDSHQTQVENFVDELILYVKNPSQLELLHEAASVADNADATADEEELAQLDATASTFVPVPRDEPPAIADHPGAYDVDVDNEDAFYWSVAYELVEQLLLEFPAMDPERLLDLLKEVDLNVHRAQATMQGIIDSEMTKGNNAQVCRHYLQGDCRRADCWFLHDTHLIPCRYWIRGGCLQGDECAFAHSFAVAMSQYSSCASAANDVEESDEPLEWNFPALQGGTSHATNATDAKLSLDFKRAVAMAPAPPSYASNSWFGATTSSGTTKRPTSKMVGKSNMSISQWVETGDQVAAQYQKARATARDLALARNQCFMNATRAFRANNKAAAKSLSRQGQQFNDEMKQAHFEAATLIFNARNPHYEVDGIVDLHGLHVAEAVELLAWLLPSIKTRDSICVVTGSGHHSHHQRLRPAVERFLTSEGYPYTVVPDRKGFVGMLNVSLTW</sequence>
<dbReference type="Gene3D" id="3.30.1370.210">
    <property type="match status" value="1"/>
</dbReference>
<dbReference type="STRING" id="157072.A0A024TF08"/>
<organism evidence="8">
    <name type="scientific">Aphanomyces invadans</name>
    <dbReference type="NCBI Taxonomy" id="157072"/>
    <lineage>
        <taxon>Eukaryota</taxon>
        <taxon>Sar</taxon>
        <taxon>Stramenopiles</taxon>
        <taxon>Oomycota</taxon>
        <taxon>Saprolegniomycetes</taxon>
        <taxon>Saprolegniales</taxon>
        <taxon>Verrucalvaceae</taxon>
        <taxon>Aphanomyces</taxon>
    </lineage>
</organism>
<dbReference type="SMART" id="SM01162">
    <property type="entry name" value="DUF1771"/>
    <property type="match status" value="1"/>
</dbReference>
<dbReference type="VEuPathDB" id="FungiDB:H310_12981"/>
<dbReference type="SMART" id="SM00356">
    <property type="entry name" value="ZnF_C3H1"/>
    <property type="match status" value="2"/>
</dbReference>
<protein>
    <recommendedName>
        <fullName evidence="9">Smr domain-containing protein</fullName>
    </recommendedName>
</protein>
<dbReference type="OrthoDB" id="3247158at2759"/>
<evidence type="ECO:0000256" key="5">
    <source>
        <dbReference type="SAM" id="MobiDB-lite"/>
    </source>
</evidence>
<dbReference type="SMART" id="SM00463">
    <property type="entry name" value="SMR"/>
    <property type="match status" value="1"/>
</dbReference>
<feature type="zinc finger region" description="C3H1-type" evidence="4">
    <location>
        <begin position="198"/>
        <end position="221"/>
    </location>
</feature>